<keyword evidence="3" id="KW-1185">Reference proteome</keyword>
<evidence type="ECO:0000256" key="1">
    <source>
        <dbReference type="SAM" id="Phobius"/>
    </source>
</evidence>
<reference evidence="2" key="1">
    <citation type="submission" date="2022-04" db="EMBL/GenBank/DDBJ databases">
        <title>Complete genome of Methanoplanus endosymbiosus DSM 3599.</title>
        <authorList>
            <person name="Chen S.-C."/>
            <person name="You Y.-T."/>
            <person name="Zhou Y.-Z."/>
            <person name="Lai M.-C."/>
        </authorList>
    </citation>
    <scope>NUCLEOTIDE SEQUENCE</scope>
    <source>
        <strain evidence="2">DSM 3599</strain>
    </source>
</reference>
<sequence length="410" mass="44146">MAHPGRIKVHIIFQIILITLLLITPAVADQPTVIVTDTEVSPAVMMPGEKGLITFTIKNTATAATITKTTGKTAVSDGTTVSTEIYPTIKGVYLDGKKDIKVLGGNSQFSGDIGPGQEIKLTFLIQAPSEKGIYFPVLLIGVSDAENLKYPVPVNVNMPISAMRKPVITLERTNPGYAVPGDNFTVDFTVTNTGESTAGDLTIRIEPDSPSVSPMAKSLFYAGDMKYGGSYAFKVPLQTDKNAETGIYDLPVKITYSNPDGNYVTVTETTGIDFRGNAELSIASLKTDPVLISEGDEFEILIRIENTGTGEAKSTYASPDIPFEGTKGAFVGKIKPNNDAPAVFTYIAGKSGDYRYNLTVEYEDDTGAYSENYMLNLNIRKDNGWMGIAGVLAVLAVAGFAAYRYYSRKK</sequence>
<gene>
    <name evidence="2" type="ORF">L6E24_06040</name>
</gene>
<dbReference type="Gene3D" id="2.60.40.10">
    <property type="entry name" value="Immunoglobulins"/>
    <property type="match status" value="1"/>
</dbReference>
<keyword evidence="1" id="KW-0812">Transmembrane</keyword>
<dbReference type="PANTHER" id="PTHR35902">
    <property type="entry name" value="S-LAYER DOMAIN-LIKE PROTEIN-RELATED"/>
    <property type="match status" value="1"/>
</dbReference>
<organism evidence="2 3">
    <name type="scientific">Methanoplanus endosymbiosus</name>
    <dbReference type="NCBI Taxonomy" id="33865"/>
    <lineage>
        <taxon>Archaea</taxon>
        <taxon>Methanobacteriati</taxon>
        <taxon>Methanobacteriota</taxon>
        <taxon>Stenosarchaea group</taxon>
        <taxon>Methanomicrobia</taxon>
        <taxon>Methanomicrobiales</taxon>
        <taxon>Methanomicrobiaceae</taxon>
        <taxon>Methanoplanus</taxon>
    </lineage>
</organism>
<accession>A0A9E7TLC0</accession>
<dbReference type="GeneID" id="74307240"/>
<evidence type="ECO:0000313" key="3">
    <source>
        <dbReference type="Proteomes" id="UP001060368"/>
    </source>
</evidence>
<dbReference type="Proteomes" id="UP001060368">
    <property type="component" value="Chromosome"/>
</dbReference>
<dbReference type="InterPro" id="IPR013783">
    <property type="entry name" value="Ig-like_fold"/>
</dbReference>
<name>A0A9E7TLC0_9EURY</name>
<dbReference type="KEGG" id="mend:L6E24_06040"/>
<evidence type="ECO:0000313" key="2">
    <source>
        <dbReference type="EMBL" id="UUX93674.1"/>
    </source>
</evidence>
<dbReference type="RefSeq" id="WP_257743811.1">
    <property type="nucleotide sequence ID" value="NZ_CP096115.1"/>
</dbReference>
<dbReference type="EMBL" id="CP096115">
    <property type="protein sequence ID" value="UUX93674.1"/>
    <property type="molecule type" value="Genomic_DNA"/>
</dbReference>
<dbReference type="AlphaFoldDB" id="A0A9E7TLC0"/>
<protein>
    <recommendedName>
        <fullName evidence="4">S-layer protein</fullName>
    </recommendedName>
</protein>
<keyword evidence="1" id="KW-0472">Membrane</keyword>
<keyword evidence="1" id="KW-1133">Transmembrane helix</keyword>
<proteinExistence type="predicted"/>
<dbReference type="PANTHER" id="PTHR35902:SF3">
    <property type="entry name" value="NPCBM-ASSOCIATED, NEW3 DOMAIN OF ALPHA-GALACTOSIDASE"/>
    <property type="match status" value="1"/>
</dbReference>
<evidence type="ECO:0008006" key="4">
    <source>
        <dbReference type="Google" id="ProtNLM"/>
    </source>
</evidence>
<feature type="transmembrane region" description="Helical" evidence="1">
    <location>
        <begin position="384"/>
        <end position="406"/>
    </location>
</feature>